<evidence type="ECO:0000256" key="2">
    <source>
        <dbReference type="SAM" id="Phobius"/>
    </source>
</evidence>
<feature type="transmembrane region" description="Helical" evidence="2">
    <location>
        <begin position="271"/>
        <end position="290"/>
    </location>
</feature>
<dbReference type="AlphaFoldDB" id="K0S5I5"/>
<gene>
    <name evidence="3" type="ORF">THAOC_19571</name>
</gene>
<keyword evidence="4" id="KW-1185">Reference proteome</keyword>
<comment type="caution">
    <text evidence="3">The sequence shown here is derived from an EMBL/GenBank/DDBJ whole genome shotgun (WGS) entry which is preliminary data.</text>
</comment>
<accession>K0S5I5</accession>
<keyword evidence="2" id="KW-1133">Transmembrane helix</keyword>
<feature type="compositionally biased region" description="Polar residues" evidence="1">
    <location>
        <begin position="383"/>
        <end position="398"/>
    </location>
</feature>
<name>K0S5I5_THAOC</name>
<sequence>MTQAVSYRVYFDHLVIELPFKCGPACSKTLIDVLPGFTKCINQIYLTLQFIFYFPILSYSITSREACSHLILDCCSERRLRPEVALEPLAKAVLLPGDVVPVAEIVADVAAEVPVAALRPVAHALLVRVVAEADGAAVQPLAEVPDVAVAAAAEVVVDVVAEVVYEVGVVVGVRAAHPLLRGSRSGKEIGLEMLARRPREIRERTFRGKTHLVEEVVPAATAPATVVVVVVVVVVALTPVLFPAGVVRVLAAVGAAAAVLERPAARAARPVVAVVSDLLAVLLAAAAVEVAVASRLLGVAVLLALRLAAAQGDLLLHELRLVLRKEGGMGNVAGGEYTAWAKGSALAATTMEDASFMVWVRWRGESVANEEEPEIMRREDSVETNGGRSNLTQSTKDTMTQARTKSLCRDFVDVLRASNWVLTCEWGGWAPRILSRGLYPSHPS</sequence>
<evidence type="ECO:0000313" key="4">
    <source>
        <dbReference type="Proteomes" id="UP000266841"/>
    </source>
</evidence>
<evidence type="ECO:0000313" key="3">
    <source>
        <dbReference type="EMBL" id="EJK60134.1"/>
    </source>
</evidence>
<dbReference type="Proteomes" id="UP000266841">
    <property type="component" value="Unassembled WGS sequence"/>
</dbReference>
<dbReference type="EMBL" id="AGNL01021489">
    <property type="protein sequence ID" value="EJK60134.1"/>
    <property type="molecule type" value="Genomic_DNA"/>
</dbReference>
<organism evidence="3 4">
    <name type="scientific">Thalassiosira oceanica</name>
    <name type="common">Marine diatom</name>
    <dbReference type="NCBI Taxonomy" id="159749"/>
    <lineage>
        <taxon>Eukaryota</taxon>
        <taxon>Sar</taxon>
        <taxon>Stramenopiles</taxon>
        <taxon>Ochrophyta</taxon>
        <taxon>Bacillariophyta</taxon>
        <taxon>Coscinodiscophyceae</taxon>
        <taxon>Thalassiosirophycidae</taxon>
        <taxon>Thalassiosirales</taxon>
        <taxon>Thalassiosiraceae</taxon>
        <taxon>Thalassiosira</taxon>
    </lineage>
</organism>
<protein>
    <submittedName>
        <fullName evidence="3">Uncharacterized protein</fullName>
    </submittedName>
</protein>
<reference evidence="3 4" key="1">
    <citation type="journal article" date="2012" name="Genome Biol.">
        <title>Genome and low-iron response of an oceanic diatom adapted to chronic iron limitation.</title>
        <authorList>
            <person name="Lommer M."/>
            <person name="Specht M."/>
            <person name="Roy A.S."/>
            <person name="Kraemer L."/>
            <person name="Andreson R."/>
            <person name="Gutowska M.A."/>
            <person name="Wolf J."/>
            <person name="Bergner S.V."/>
            <person name="Schilhabel M.B."/>
            <person name="Klostermeier U.C."/>
            <person name="Beiko R.G."/>
            <person name="Rosenstiel P."/>
            <person name="Hippler M."/>
            <person name="Laroche J."/>
        </authorList>
    </citation>
    <scope>NUCLEOTIDE SEQUENCE [LARGE SCALE GENOMIC DNA]</scope>
    <source>
        <strain evidence="3 4">CCMP1005</strain>
    </source>
</reference>
<proteinExistence type="predicted"/>
<feature type="region of interest" description="Disordered" evidence="1">
    <location>
        <begin position="371"/>
        <end position="398"/>
    </location>
</feature>
<keyword evidence="2" id="KW-0812">Transmembrane</keyword>
<keyword evidence="2" id="KW-0472">Membrane</keyword>
<evidence type="ECO:0000256" key="1">
    <source>
        <dbReference type="SAM" id="MobiDB-lite"/>
    </source>
</evidence>